<protein>
    <submittedName>
        <fullName evidence="1">Uncharacterized protein</fullName>
    </submittedName>
</protein>
<reference evidence="1 2" key="1">
    <citation type="submission" date="2021-03" db="EMBL/GenBank/DDBJ databases">
        <title>Genomic Encyclopedia of Type Strains, Phase IV (KMG-IV): sequencing the most valuable type-strain genomes for metagenomic binning, comparative biology and taxonomic classification.</title>
        <authorList>
            <person name="Goeker M."/>
        </authorList>
    </citation>
    <scope>NUCLEOTIDE SEQUENCE [LARGE SCALE GENOMIC DNA]</scope>
    <source>
        <strain evidence="1 2">DSM 40526</strain>
    </source>
</reference>
<dbReference type="EMBL" id="JAGGLQ010000002">
    <property type="protein sequence ID" value="MBP2035462.1"/>
    <property type="molecule type" value="Genomic_DNA"/>
</dbReference>
<proteinExistence type="predicted"/>
<keyword evidence="2" id="KW-1185">Reference proteome</keyword>
<sequence length="37" mass="4086">MQTQPTTPSASVAYRYCILGSRHAPAAGPRRRHQVYG</sequence>
<name>A0ABS4KZL2_STRAV</name>
<evidence type="ECO:0000313" key="2">
    <source>
        <dbReference type="Proteomes" id="UP001519310"/>
    </source>
</evidence>
<dbReference type="Proteomes" id="UP001519310">
    <property type="component" value="Unassembled WGS sequence"/>
</dbReference>
<accession>A0ABS4KZL2</accession>
<evidence type="ECO:0000313" key="1">
    <source>
        <dbReference type="EMBL" id="MBP2035462.1"/>
    </source>
</evidence>
<organism evidence="1 2">
    <name type="scientific">Streptomyces avidinii</name>
    <dbReference type="NCBI Taxonomy" id="1895"/>
    <lineage>
        <taxon>Bacteria</taxon>
        <taxon>Bacillati</taxon>
        <taxon>Actinomycetota</taxon>
        <taxon>Actinomycetes</taxon>
        <taxon>Kitasatosporales</taxon>
        <taxon>Streptomycetaceae</taxon>
        <taxon>Streptomyces</taxon>
    </lineage>
</organism>
<gene>
    <name evidence="1" type="ORF">J2Z77_001249</name>
</gene>
<comment type="caution">
    <text evidence="1">The sequence shown here is derived from an EMBL/GenBank/DDBJ whole genome shotgun (WGS) entry which is preliminary data.</text>
</comment>